<organism evidence="2 3">
    <name type="scientific">Symbiodinium microadriaticum</name>
    <name type="common">Dinoflagellate</name>
    <name type="synonym">Zooxanthella microadriatica</name>
    <dbReference type="NCBI Taxonomy" id="2951"/>
    <lineage>
        <taxon>Eukaryota</taxon>
        <taxon>Sar</taxon>
        <taxon>Alveolata</taxon>
        <taxon>Dinophyceae</taxon>
        <taxon>Suessiales</taxon>
        <taxon>Symbiodiniaceae</taxon>
        <taxon>Symbiodinium</taxon>
    </lineage>
</organism>
<feature type="compositionally biased region" description="Basic residues" evidence="1">
    <location>
        <begin position="844"/>
        <end position="857"/>
    </location>
</feature>
<sequence>MIKAQGDSSRMHMLYMSYLQCKGTWSECTLTVSVRKSNSIKQEQIWEWFTRTELISHLKSEELAGDLIARHKDAEGKLPAHLKGRNPDFPDREDLWLYKAFARVKDKKIKAQSAEAEGKIQADAVENDIMDLMDKELEDIEMGGSMGPKIKKTVKPKKPGLRKALLEDGQPAVDALQIAVDSGEAELKDAGDEDAELYEARAKDLLVVVDCCKKEDSMIKKNKKKPEGGNAELRANSHGSFAASVLADVGHGKKTAREAVRAAKAAVQESGSENVSAATRALAEMGGNSLKNSSRDLYRKFWEHFRKLGVPWSLEHPARGDELPISVTLRPVLLRAVWSLNLALQGRRPGNSRPLSMKFATCEIKGDWKFYVETFELRQWYTCNRICHRCNAANVENKGPLFSNFGTAFRQNDTMAFINEVLPDQPSPLVLLSGFHVRWLRWCLMHNCNLGLFQVETAEALLLLAETACLHDPNLTMQGALKQSYKAFKTWCRAEKVSCTVRPWKITQFHLGKDPREPTQHPWINFKAYNARCVLAFVAAAVALSADEFLQQLEQLPNEPLEMWKARAHSGCRLADWQNRLEKYGRYLNKEEAHDLHDRGYMFLHAHKQAADDATKRGRLRFTILPKYHAYEESLKDIVEAKAEERSGAAAAAPQERSAADVDMATDMTDAAVADPSLTLGELVDKTTQKLEYMSAYMEGASRMVGFEGALSCRAGAEHRRVLEHAQELLQKSEEYLKERAAEAGAAASGAPSSGSAAPGSDARLLEGIDAFMGKDSAAKAEDQDDPMEGPSKKEESSSEELVPDDPGRAHKSASKVPRQLKACAHVSPPPATMAAYTDETRRRSSQPRKLTARMRARTVEKASTLRFVGSFTGQRTTGSHSRRRFFPTPTTSDQFRQDFRGQWFRINREGVFFELTEAHHARSVRKLGPDVVIPLLVKGDRIRLKDGTRLLYGEGFDEESEEVDVPSPAKEDIPSYGGGVRGPIGVEICERLAPERAGDAAQGRAPQEGRVQQGVEARAAGVEYDAGAASSQQEADPPGQPIPFNSAQYYRWGTWVCYFCGGVNPPEADDCFYQPVGGPHAGARCGGSRAAGSWCPDLDSPTSVHNRRDLIRNRRKPIWIPSGYFNIPAVNSTSQRLFQHPSG</sequence>
<gene>
    <name evidence="2" type="ORF">AK812_SmicGene37845</name>
</gene>
<name>A0A1Q9CFG9_SYMMI</name>
<keyword evidence="3" id="KW-1185">Reference proteome</keyword>
<feature type="region of interest" description="Disordered" evidence="1">
    <location>
        <begin position="741"/>
        <end position="762"/>
    </location>
</feature>
<evidence type="ECO:0000313" key="3">
    <source>
        <dbReference type="Proteomes" id="UP000186817"/>
    </source>
</evidence>
<dbReference type="EMBL" id="LSRX01001266">
    <property type="protein sequence ID" value="OLP81597.1"/>
    <property type="molecule type" value="Genomic_DNA"/>
</dbReference>
<evidence type="ECO:0000313" key="2">
    <source>
        <dbReference type="EMBL" id="OLP81597.1"/>
    </source>
</evidence>
<evidence type="ECO:0000256" key="1">
    <source>
        <dbReference type="SAM" id="MobiDB-lite"/>
    </source>
</evidence>
<reference evidence="2 3" key="1">
    <citation type="submission" date="2016-02" db="EMBL/GenBank/DDBJ databases">
        <title>Genome analysis of coral dinoflagellate symbionts highlights evolutionary adaptations to a symbiotic lifestyle.</title>
        <authorList>
            <person name="Aranda M."/>
            <person name="Li Y."/>
            <person name="Liew Y.J."/>
            <person name="Baumgarten S."/>
            <person name="Simakov O."/>
            <person name="Wilson M."/>
            <person name="Piel J."/>
            <person name="Ashoor H."/>
            <person name="Bougouffa S."/>
            <person name="Bajic V.B."/>
            <person name="Ryu T."/>
            <person name="Ravasi T."/>
            <person name="Bayer T."/>
            <person name="Micklem G."/>
            <person name="Kim H."/>
            <person name="Bhak J."/>
            <person name="Lajeunesse T.C."/>
            <person name="Voolstra C.R."/>
        </authorList>
    </citation>
    <scope>NUCLEOTIDE SEQUENCE [LARGE SCALE GENOMIC DNA]</scope>
    <source>
        <strain evidence="2 3">CCMP2467</strain>
    </source>
</reference>
<comment type="caution">
    <text evidence="2">The sequence shown here is derived from an EMBL/GenBank/DDBJ whole genome shotgun (WGS) entry which is preliminary data.</text>
</comment>
<proteinExistence type="predicted"/>
<feature type="region of interest" description="Disordered" evidence="1">
    <location>
        <begin position="873"/>
        <end position="893"/>
    </location>
</feature>
<feature type="compositionally biased region" description="Low complexity" evidence="1">
    <location>
        <begin position="743"/>
        <end position="762"/>
    </location>
</feature>
<dbReference type="OrthoDB" id="422049at2759"/>
<accession>A0A1Q9CFG9</accession>
<protein>
    <submittedName>
        <fullName evidence="2">Uncharacterized protein</fullName>
    </submittedName>
</protein>
<dbReference type="AlphaFoldDB" id="A0A1Q9CFG9"/>
<dbReference type="Proteomes" id="UP000186817">
    <property type="component" value="Unassembled WGS sequence"/>
</dbReference>
<feature type="region of interest" description="Disordered" evidence="1">
    <location>
        <begin position="777"/>
        <end position="857"/>
    </location>
</feature>